<sequence>MPIYYNIARTGNVIGPGMAKGRDMARNLGTTSLRRKQRGGNLMSDYDRLPPHLRTWVASAVLPWGVKSVCTAYDRALTRTGDRDLALAELDAMQRRLIAKDATRVWGQTHPEANTATP</sequence>
<gene>
    <name evidence="1" type="ORF">JANAI62_15200</name>
</gene>
<dbReference type="Proteomes" id="UP000786693">
    <property type="component" value="Unassembled WGS sequence"/>
</dbReference>
<protein>
    <submittedName>
        <fullName evidence="1">Uncharacterized protein</fullName>
    </submittedName>
</protein>
<keyword evidence="2" id="KW-1185">Reference proteome</keyword>
<dbReference type="RefSeq" id="WP_255588432.1">
    <property type="nucleotide sequence ID" value="NZ_BPFH01000002.1"/>
</dbReference>
<name>A0ABQ4NKF3_9RHOB</name>
<proteinExistence type="predicted"/>
<dbReference type="EMBL" id="BPFH01000002">
    <property type="protein sequence ID" value="GIT94897.1"/>
    <property type="molecule type" value="Genomic_DNA"/>
</dbReference>
<dbReference type="InterPro" id="IPR045386">
    <property type="entry name" value="DUF6525"/>
</dbReference>
<accession>A0ABQ4NKF3</accession>
<evidence type="ECO:0000313" key="1">
    <source>
        <dbReference type="EMBL" id="GIT94897.1"/>
    </source>
</evidence>
<dbReference type="Pfam" id="PF20135">
    <property type="entry name" value="DUF6525"/>
    <property type="match status" value="1"/>
</dbReference>
<evidence type="ECO:0000313" key="2">
    <source>
        <dbReference type="Proteomes" id="UP000786693"/>
    </source>
</evidence>
<comment type="caution">
    <text evidence="1">The sequence shown here is derived from an EMBL/GenBank/DDBJ whole genome shotgun (WGS) entry which is preliminary data.</text>
</comment>
<reference evidence="1 2" key="1">
    <citation type="submission" date="2021-05" db="EMBL/GenBank/DDBJ databases">
        <title>Bacteria Genome sequencing.</title>
        <authorList>
            <person name="Takabe Y."/>
            <person name="Nakajima Y."/>
            <person name="Suzuki S."/>
            <person name="Shiozaki T."/>
        </authorList>
    </citation>
    <scope>NUCLEOTIDE SEQUENCE [LARGE SCALE GENOMIC DNA]</scope>
    <source>
        <strain evidence="1 2">AI_62</strain>
    </source>
</reference>
<organism evidence="1 2">
    <name type="scientific">Jannaschia pagri</name>
    <dbReference type="NCBI Taxonomy" id="2829797"/>
    <lineage>
        <taxon>Bacteria</taxon>
        <taxon>Pseudomonadati</taxon>
        <taxon>Pseudomonadota</taxon>
        <taxon>Alphaproteobacteria</taxon>
        <taxon>Rhodobacterales</taxon>
        <taxon>Roseobacteraceae</taxon>
        <taxon>Jannaschia</taxon>
    </lineage>
</organism>